<dbReference type="EMBL" id="CWJL01000011">
    <property type="protein sequence ID" value="CRY67374.1"/>
    <property type="molecule type" value="Genomic_DNA"/>
</dbReference>
<protein>
    <submittedName>
        <fullName evidence="1">Uncharacterized protein</fullName>
    </submittedName>
</protein>
<dbReference type="Proteomes" id="UP000044625">
    <property type="component" value="Unassembled WGS sequence"/>
</dbReference>
<dbReference type="EMBL" id="CQAZ01000017">
    <property type="protein sequence ID" value="CNH79183.1"/>
    <property type="molecule type" value="Genomic_DNA"/>
</dbReference>
<accession>A0A0T9PS97</accession>
<dbReference type="OrthoDB" id="6480472at2"/>
<sequence>MSLVSFFREGYYAAKELINHDHNDKSFSKATPECFSRQEERELKVLIEKLNESFKNESVMERLSAQNKIDEMLNKSKEHLDFFLFNVQKDERLCSYLVEKSWFNMHGCIFKEQPEMIAELASFAINKVINGINGRVNVVGEKKNPSEEDKGSYISFKESLYSPFKRDENTVTDLLNVEISKLTSVDKIFNTDCANKTVENISLNLASYINSQASYRVEPEKFSGLVMKYYAYHAQSLSLPSATELDVLVNSVVKKIEDAKLLFASNLENLFDQPAGTRHAIHIAKLA</sequence>
<keyword evidence="3" id="KW-1185">Reference proteome</keyword>
<organism evidence="1 4">
    <name type="scientific">Yersinia pekkanenii</name>
    <dbReference type="NCBI Taxonomy" id="1288385"/>
    <lineage>
        <taxon>Bacteria</taxon>
        <taxon>Pseudomonadati</taxon>
        <taxon>Pseudomonadota</taxon>
        <taxon>Gammaproteobacteria</taxon>
        <taxon>Enterobacterales</taxon>
        <taxon>Yersiniaceae</taxon>
        <taxon>Yersinia</taxon>
    </lineage>
</organism>
<evidence type="ECO:0000313" key="1">
    <source>
        <dbReference type="EMBL" id="CNH79183.1"/>
    </source>
</evidence>
<evidence type="ECO:0000313" key="4">
    <source>
        <dbReference type="Proteomes" id="UP000045840"/>
    </source>
</evidence>
<reference evidence="1" key="3">
    <citation type="submission" date="2015-03" db="EMBL/GenBank/DDBJ databases">
        <authorList>
            <person name="Murphy D."/>
        </authorList>
    </citation>
    <scope>NUCLEOTIDE SEQUENCE [LARGE SCALE GENOMIC DNA]</scope>
    <source>
        <strain evidence="1">A125KOH2</strain>
    </source>
</reference>
<dbReference type="AlphaFoldDB" id="A0A0T9PS97"/>
<reference evidence="2 3" key="1">
    <citation type="submission" date="2015-03" db="EMBL/GenBank/DDBJ databases">
        <authorList>
            <consortium name="Pathogen Informatics"/>
            <person name="Murphy D."/>
        </authorList>
    </citation>
    <scope>NUCLEOTIDE SEQUENCE [LARGE SCALE GENOMIC DNA]</scope>
    <source>
        <strain evidence="3">type strain: CIP110230</strain>
        <strain evidence="2">Type strain: CIP110230</strain>
    </source>
</reference>
<evidence type="ECO:0000313" key="3">
    <source>
        <dbReference type="Proteomes" id="UP000044625"/>
    </source>
</evidence>
<dbReference type="Proteomes" id="UP000045840">
    <property type="component" value="Unassembled WGS sequence"/>
</dbReference>
<reference evidence="4" key="2">
    <citation type="submission" date="2015-03" db="EMBL/GenBank/DDBJ databases">
        <authorList>
            <consortium name="Pathogen Informatics"/>
        </authorList>
    </citation>
    <scope>NUCLEOTIDE SEQUENCE [LARGE SCALE GENOMIC DNA]</scope>
    <source>
        <strain evidence="4">A125KOH2</strain>
    </source>
</reference>
<dbReference type="RefSeq" id="WP_050691893.1">
    <property type="nucleotide sequence ID" value="NZ_CAWMMU010000011.1"/>
</dbReference>
<proteinExistence type="predicted"/>
<evidence type="ECO:0000313" key="2">
    <source>
        <dbReference type="EMBL" id="CRY67374.1"/>
    </source>
</evidence>
<name>A0A0T9PS97_9GAMM</name>
<gene>
    <name evidence="1" type="ORF">ERS008529_02131</name>
    <name evidence="2" type="ORF">ERS137968_02448</name>
</gene>
<dbReference type="STRING" id="1288385.ERS137968_02448"/>